<accession>A0A382L4M8</accession>
<reference evidence="1" key="1">
    <citation type="submission" date="2018-05" db="EMBL/GenBank/DDBJ databases">
        <authorList>
            <person name="Lanie J.A."/>
            <person name="Ng W.-L."/>
            <person name="Kazmierczak K.M."/>
            <person name="Andrzejewski T.M."/>
            <person name="Davidsen T.M."/>
            <person name="Wayne K.J."/>
            <person name="Tettelin H."/>
            <person name="Glass J.I."/>
            <person name="Rusch D."/>
            <person name="Podicherti R."/>
            <person name="Tsui H.-C.T."/>
            <person name="Winkler M.E."/>
        </authorList>
    </citation>
    <scope>NUCLEOTIDE SEQUENCE</scope>
</reference>
<sequence length="161" mass="19125">MINFEKLKNFKEFKVNKLNNNQNNSHPVRYAVSDNRNFNKIMNIDNNESSSKKVNKTKDYTPSDFENFKKLKQFTTFNDNEPLNNKTEPEKTITEYTNKDKSSFDKIIKSKSDAKNESENKHNVKIDNKKIKIIDFNKLNEREKNFKNKVGIEKIKVVYFD</sequence>
<protein>
    <submittedName>
        <fullName evidence="1">Uncharacterized protein</fullName>
    </submittedName>
</protein>
<dbReference type="EMBL" id="UINC01084700">
    <property type="protein sequence ID" value="SVC31579.1"/>
    <property type="molecule type" value="Genomic_DNA"/>
</dbReference>
<name>A0A382L4M8_9ZZZZ</name>
<evidence type="ECO:0000313" key="1">
    <source>
        <dbReference type="EMBL" id="SVC31579.1"/>
    </source>
</evidence>
<organism evidence="1">
    <name type="scientific">marine metagenome</name>
    <dbReference type="NCBI Taxonomy" id="408172"/>
    <lineage>
        <taxon>unclassified sequences</taxon>
        <taxon>metagenomes</taxon>
        <taxon>ecological metagenomes</taxon>
    </lineage>
</organism>
<gene>
    <name evidence="1" type="ORF">METZ01_LOCUS284433</name>
</gene>
<proteinExistence type="predicted"/>
<dbReference type="AlphaFoldDB" id="A0A382L4M8"/>